<feature type="compositionally biased region" description="Polar residues" evidence="2">
    <location>
        <begin position="474"/>
        <end position="486"/>
    </location>
</feature>
<evidence type="ECO:0000259" key="4">
    <source>
        <dbReference type="PROSITE" id="PS51109"/>
    </source>
</evidence>
<keyword evidence="3" id="KW-0472">Membrane</keyword>
<dbReference type="AlphaFoldDB" id="A0A097ASL0"/>
<evidence type="ECO:0000256" key="3">
    <source>
        <dbReference type="SAM" id="Phobius"/>
    </source>
</evidence>
<dbReference type="Pfam" id="PF12229">
    <property type="entry name" value="PG_binding_4"/>
    <property type="match status" value="1"/>
</dbReference>
<evidence type="ECO:0000256" key="2">
    <source>
        <dbReference type="SAM" id="MobiDB-lite"/>
    </source>
</evidence>
<dbReference type="HOGENOM" id="CLU_011572_2_1_9"/>
<sequence>MQTKGGVKKNNYFYIAIVLLLIAFLIFSSLFFYFILNSKTIAKGVFVNGISLGGLTKEEAVSLLQKELKAPSDFSLTLKYQDKVYRLTAKDINLAYDYQEIVDKAYKIGREGNPFERIREIYLTDKHGKYFNFYPAYDENKINEFIDKISKEIERNPVDAKIKITRGIRQITEDIEGIKVDKNKTLQQLKEVLNDMVEGKIGDAEVHIAVDRVKAKITKTMLEMIKDKISTFSTIFNPQDVNRSENLAVAAKAVDGTLLMPGEIFSLNKTLGPRIIENGYKQAPVIIGNKLVPAIGGGVCQVATTLYNAALRADVKITERYHHTFPVGYVPPGQDATISGDVLDLKFENSSPYPMYIEAYISGNQFVVNIYGYAKDPSRRIEIHSEIVEKYEPKITYIDDPTLPEGEQVVNVEQHTGYKVNTYRLIYVNNVLVKKELLYTDVYKPVDGIIKRGTKKVNNLKPQETFKKKEENKNSPQDNPDTSQDTLIEDLTGEPQTINPSN</sequence>
<dbReference type="Gene3D" id="2.20.230.10">
    <property type="entry name" value="Resuscitation-promoting factor rpfb"/>
    <property type="match status" value="1"/>
</dbReference>
<dbReference type="InterPro" id="IPR007391">
    <property type="entry name" value="Vancomycin_resist_VanW"/>
</dbReference>
<name>A0A097ASL0_THEKI</name>
<evidence type="ECO:0000313" key="5">
    <source>
        <dbReference type="EMBL" id="AIS52794.1"/>
    </source>
</evidence>
<evidence type="ECO:0000256" key="1">
    <source>
        <dbReference type="ARBA" id="ARBA00022729"/>
    </source>
</evidence>
<feature type="transmembrane region" description="Helical" evidence="3">
    <location>
        <begin position="12"/>
        <end position="36"/>
    </location>
</feature>
<feature type="domain" description="G5" evidence="4">
    <location>
        <begin position="377"/>
        <end position="456"/>
    </location>
</feature>
<dbReference type="EMBL" id="CP009170">
    <property type="protein sequence ID" value="AIS52794.1"/>
    <property type="molecule type" value="Genomic_DNA"/>
</dbReference>
<dbReference type="Proteomes" id="UP000029669">
    <property type="component" value="Chromosome"/>
</dbReference>
<feature type="region of interest" description="Disordered" evidence="2">
    <location>
        <begin position="460"/>
        <end position="502"/>
    </location>
</feature>
<accession>A0A097ASL0</accession>
<dbReference type="Pfam" id="PF07501">
    <property type="entry name" value="G5"/>
    <property type="match status" value="1"/>
</dbReference>
<dbReference type="eggNOG" id="COG2720">
    <property type="taxonomic scope" value="Bacteria"/>
</dbReference>
<dbReference type="InterPro" id="IPR011098">
    <property type="entry name" value="G5_dom"/>
</dbReference>
<feature type="compositionally biased region" description="Basic and acidic residues" evidence="2">
    <location>
        <begin position="464"/>
        <end position="473"/>
    </location>
</feature>
<organism evidence="5 6">
    <name type="scientific">Thermoanaerobacter kivui</name>
    <name type="common">Acetogenium kivui</name>
    <dbReference type="NCBI Taxonomy" id="2325"/>
    <lineage>
        <taxon>Bacteria</taxon>
        <taxon>Bacillati</taxon>
        <taxon>Bacillota</taxon>
        <taxon>Clostridia</taxon>
        <taxon>Thermoanaerobacterales</taxon>
        <taxon>Thermoanaerobacteraceae</taxon>
        <taxon>Thermoanaerobacter</taxon>
    </lineage>
</organism>
<keyword evidence="3" id="KW-0812">Transmembrane</keyword>
<dbReference type="PANTHER" id="PTHR35788">
    <property type="entry name" value="EXPORTED PROTEIN-RELATED"/>
    <property type="match status" value="1"/>
</dbReference>
<evidence type="ECO:0000313" key="6">
    <source>
        <dbReference type="Proteomes" id="UP000029669"/>
    </source>
</evidence>
<keyword evidence="6" id="KW-1185">Reference proteome</keyword>
<dbReference type="PROSITE" id="PS51109">
    <property type="entry name" value="G5"/>
    <property type="match status" value="1"/>
</dbReference>
<dbReference type="KEGG" id="tki:TKV_c16400"/>
<dbReference type="SMART" id="SM01208">
    <property type="entry name" value="G5"/>
    <property type="match status" value="1"/>
</dbReference>
<dbReference type="InterPro" id="IPR052913">
    <property type="entry name" value="Glycopeptide_resist_protein"/>
</dbReference>
<gene>
    <name evidence="5" type="ORF">TKV_c16400</name>
</gene>
<dbReference type="Pfam" id="PF04294">
    <property type="entry name" value="VanW"/>
    <property type="match status" value="1"/>
</dbReference>
<dbReference type="OrthoDB" id="9797191at2"/>
<reference evidence="6" key="1">
    <citation type="journal article" date="2015" name="Genome Announc.">
        <title>Whole-Genome Sequences of 80 Environmental and Clinical Isolates of Burkholderia pseudomallei.</title>
        <authorList>
            <person name="Johnson S.L."/>
            <person name="Baker A.L."/>
            <person name="Chain P.S."/>
            <person name="Currie B.J."/>
            <person name="Daligault H.E."/>
            <person name="Davenport K.W."/>
            <person name="Davis C.B."/>
            <person name="Inglis T.J."/>
            <person name="Kaestli M."/>
            <person name="Koren S."/>
            <person name="Mayo M."/>
            <person name="Merritt A.J."/>
            <person name="Price E.P."/>
            <person name="Sarovich D.S."/>
            <person name="Warner J."/>
            <person name="Rosovitz M.J."/>
        </authorList>
    </citation>
    <scope>NUCLEOTIDE SEQUENCE [LARGE SCALE GENOMIC DNA]</scope>
    <source>
        <strain evidence="6">DSM 2030</strain>
    </source>
</reference>
<dbReference type="InterPro" id="IPR022029">
    <property type="entry name" value="YoaR-like_PG-bd"/>
</dbReference>
<dbReference type="STRING" id="2325.TKV_c16400"/>
<keyword evidence="3" id="KW-1133">Transmembrane helix</keyword>
<protein>
    <submittedName>
        <fullName evidence="5">VanW family protein</fullName>
    </submittedName>
</protein>
<keyword evidence="1" id="KW-0732">Signal</keyword>
<dbReference type="PANTHER" id="PTHR35788:SF1">
    <property type="entry name" value="EXPORTED PROTEIN"/>
    <property type="match status" value="1"/>
</dbReference>
<dbReference type="RefSeq" id="WP_049685489.1">
    <property type="nucleotide sequence ID" value="NZ_CP009170.1"/>
</dbReference>
<proteinExistence type="predicted"/>